<reference evidence="1" key="1">
    <citation type="journal article" date="2014" name="Int. J. Syst. Evol. Microbiol.">
        <title>Complete genome sequence of Corynebacterium casei LMG S-19264T (=DSM 44701T), isolated from a smear-ripened cheese.</title>
        <authorList>
            <consortium name="US DOE Joint Genome Institute (JGI-PGF)"/>
            <person name="Walter F."/>
            <person name="Albersmeier A."/>
            <person name="Kalinowski J."/>
            <person name="Ruckert C."/>
        </authorList>
    </citation>
    <scope>NUCLEOTIDE SEQUENCE</scope>
    <source>
        <strain evidence="1">CGMCC 1.10859</strain>
    </source>
</reference>
<evidence type="ECO:0000313" key="4">
    <source>
        <dbReference type="Proteomes" id="UP000634647"/>
    </source>
</evidence>
<organism evidence="1 4">
    <name type="scientific">Allgaiera indica</name>
    <dbReference type="NCBI Taxonomy" id="765699"/>
    <lineage>
        <taxon>Bacteria</taxon>
        <taxon>Pseudomonadati</taxon>
        <taxon>Pseudomonadota</taxon>
        <taxon>Alphaproteobacteria</taxon>
        <taxon>Rhodobacterales</taxon>
        <taxon>Paracoccaceae</taxon>
        <taxon>Allgaiera</taxon>
    </lineage>
</organism>
<dbReference type="EMBL" id="BNAB01000002">
    <property type="protein sequence ID" value="GHD99793.1"/>
    <property type="molecule type" value="Genomic_DNA"/>
</dbReference>
<proteinExistence type="predicted"/>
<dbReference type="Proteomes" id="UP000634647">
    <property type="component" value="Unassembled WGS sequence"/>
</dbReference>
<gene>
    <name evidence="1" type="ORF">GCM10008024_08730</name>
    <name evidence="2" type="ORF">SAMN05444006_1023</name>
</gene>
<reference evidence="2 3" key="2">
    <citation type="submission" date="2016-10" db="EMBL/GenBank/DDBJ databases">
        <authorList>
            <person name="Varghese N."/>
            <person name="Submissions S."/>
        </authorList>
    </citation>
    <scope>NUCLEOTIDE SEQUENCE [LARGE SCALE GENOMIC DNA]</scope>
    <source>
        <strain evidence="2 3">DSM 24802</strain>
    </source>
</reference>
<sequence>MKQLSQARLRALYPFTHPLPRIQDEKRIEITVAIHQSTYEWLADAAEQTGTFPNIEELVVDALNLVAGKGCARTHLRKIAQLHGIKPEVLLFGDIQGSAERQAVSALCAATDVLAQHAQFGFVSDGEDLSVGRLLAMISLSLQGQRDAAARMIDPQLHAIRGLDIPMPYYPENPPPRDDDDGIPF</sequence>
<dbReference type="Proteomes" id="UP000199541">
    <property type="component" value="Unassembled WGS sequence"/>
</dbReference>
<keyword evidence="3" id="KW-1185">Reference proteome</keyword>
<dbReference type="AlphaFoldDB" id="A0AAN4UPL2"/>
<name>A0AAN4UPL2_9RHOB</name>
<evidence type="ECO:0000313" key="2">
    <source>
        <dbReference type="EMBL" id="SDW18071.1"/>
    </source>
</evidence>
<dbReference type="RefSeq" id="WP_035840035.1">
    <property type="nucleotide sequence ID" value="NZ_BNAB01000002.1"/>
</dbReference>
<comment type="caution">
    <text evidence="1">The sequence shown here is derived from an EMBL/GenBank/DDBJ whole genome shotgun (WGS) entry which is preliminary data.</text>
</comment>
<reference evidence="1" key="3">
    <citation type="submission" date="2023-06" db="EMBL/GenBank/DDBJ databases">
        <authorList>
            <person name="Sun Q."/>
            <person name="Zhou Y."/>
        </authorList>
    </citation>
    <scope>NUCLEOTIDE SEQUENCE</scope>
    <source>
        <strain evidence="1">CGMCC 1.10859</strain>
    </source>
</reference>
<evidence type="ECO:0000313" key="1">
    <source>
        <dbReference type="EMBL" id="GHD99793.1"/>
    </source>
</evidence>
<protein>
    <submittedName>
        <fullName evidence="1">Uncharacterized protein</fullName>
    </submittedName>
</protein>
<evidence type="ECO:0000313" key="3">
    <source>
        <dbReference type="Proteomes" id="UP000199541"/>
    </source>
</evidence>
<accession>A0AAN4UPL2</accession>
<dbReference type="EMBL" id="FNOB01000002">
    <property type="protein sequence ID" value="SDW18071.1"/>
    <property type="molecule type" value="Genomic_DNA"/>
</dbReference>